<dbReference type="Gene3D" id="3.40.50.2300">
    <property type="match status" value="2"/>
</dbReference>
<dbReference type="GO" id="GO:0005886">
    <property type="term" value="C:plasma membrane"/>
    <property type="evidence" value="ECO:0007669"/>
    <property type="project" value="InterPro"/>
</dbReference>
<dbReference type="OrthoDB" id="9769871at2"/>
<dbReference type="InterPro" id="IPR052910">
    <property type="entry name" value="ABC-Purine-Binding"/>
</dbReference>
<name>A0A2K8KNH7_9GAMM</name>
<feature type="domain" description="ABC transporter substrate-binding protein PnrA-like" evidence="2">
    <location>
        <begin position="43"/>
        <end position="307"/>
    </location>
</feature>
<protein>
    <submittedName>
        <fullName evidence="3">Bmp family protein</fullName>
    </submittedName>
</protein>
<dbReference type="RefSeq" id="WP_100255853.1">
    <property type="nucleotide sequence ID" value="NZ_CP011797.1"/>
</dbReference>
<dbReference type="Proteomes" id="UP000229757">
    <property type="component" value="Chromosome"/>
</dbReference>
<dbReference type="PANTHER" id="PTHR43208:SF1">
    <property type="entry name" value="ABC TRANSPORTER SUBSTRATE-BINDING PROTEIN"/>
    <property type="match status" value="1"/>
</dbReference>
<accession>A0A2K8KNH7</accession>
<evidence type="ECO:0000256" key="1">
    <source>
        <dbReference type="ARBA" id="ARBA00022729"/>
    </source>
</evidence>
<dbReference type="InterPro" id="IPR003760">
    <property type="entry name" value="PnrA-like"/>
</dbReference>
<evidence type="ECO:0000313" key="3">
    <source>
        <dbReference type="EMBL" id="ATX75451.1"/>
    </source>
</evidence>
<dbReference type="AlphaFoldDB" id="A0A2K8KNH7"/>
<evidence type="ECO:0000313" key="4">
    <source>
        <dbReference type="Proteomes" id="UP000229757"/>
    </source>
</evidence>
<dbReference type="PROSITE" id="PS51318">
    <property type="entry name" value="TAT"/>
    <property type="match status" value="1"/>
</dbReference>
<proteinExistence type="predicted"/>
<dbReference type="Pfam" id="PF02608">
    <property type="entry name" value="Bmp"/>
    <property type="match status" value="1"/>
</dbReference>
<dbReference type="KEGG" id="rfo:REIFOR_00274"/>
<keyword evidence="4" id="KW-1185">Reference proteome</keyword>
<sequence>MIDTKQKAGVNVSRRTLIKGAGAGAVVAASSLSPVAFSEEKTVNMGFIYVGPKDDYGYNQAHYEGKSGVAELSWVKAFDEEQVAETIEVQKSMESMIQLDGAQILFPTSFGYFDPHILKIAPKYPDVMFLHCGGLYDDSKHPENVGSYFGYIDEAVYLSGIVAGHMSKTGKLGFVAAIPIPQVLRNINAFTLGAQSVNPAITTNVVFTGGWANPVKEAEAATSMIDQGIDVLTCHVDSPKVVVETAEKRGVYSCGYHTNNLALAPKGFLTGAEWNWSSVYAMYAEKIIKGEKIPNLVRGGLKEGIVKSSSYGPSVTAAAKADAEAAKAQLVAGGFSIFKGPIKDNKGNEVIPAGKAYQQTDITLESMDWMVAGVIG</sequence>
<dbReference type="InterPro" id="IPR006311">
    <property type="entry name" value="TAT_signal"/>
</dbReference>
<gene>
    <name evidence="3" type="ORF">REIFOR_00274</name>
</gene>
<organism evidence="3 4">
    <name type="scientific">Reinekea forsetii</name>
    <dbReference type="NCBI Taxonomy" id="1336806"/>
    <lineage>
        <taxon>Bacteria</taxon>
        <taxon>Pseudomonadati</taxon>
        <taxon>Pseudomonadota</taxon>
        <taxon>Gammaproteobacteria</taxon>
        <taxon>Oceanospirillales</taxon>
        <taxon>Saccharospirillaceae</taxon>
        <taxon>Reinekea</taxon>
    </lineage>
</organism>
<dbReference type="PANTHER" id="PTHR43208">
    <property type="entry name" value="ABC TRANSPORTER SUBSTRATE-BINDING PROTEIN"/>
    <property type="match status" value="1"/>
</dbReference>
<dbReference type="CDD" id="cd19963">
    <property type="entry name" value="PBP1_BMP-like"/>
    <property type="match status" value="1"/>
</dbReference>
<reference evidence="3 4" key="1">
    <citation type="journal article" date="2017" name="Environ. Microbiol.">
        <title>Genomic and physiological analyses of 'Reinekea forsetii' reveal a versatile opportunistic lifestyle during spring algae blooms.</title>
        <authorList>
            <person name="Avci B."/>
            <person name="Hahnke R.L."/>
            <person name="Chafee M."/>
            <person name="Fischer T."/>
            <person name="Gruber-Vodicka H."/>
            <person name="Tegetmeyer H.E."/>
            <person name="Harder J."/>
            <person name="Fuchs B.M."/>
            <person name="Amann R.I."/>
            <person name="Teeling H."/>
        </authorList>
    </citation>
    <scope>NUCLEOTIDE SEQUENCE [LARGE SCALE GENOMIC DNA]</scope>
    <source>
        <strain evidence="3 4">Hel1_31_D35</strain>
    </source>
</reference>
<evidence type="ECO:0000259" key="2">
    <source>
        <dbReference type="Pfam" id="PF02608"/>
    </source>
</evidence>
<dbReference type="EMBL" id="CP011797">
    <property type="protein sequence ID" value="ATX75451.1"/>
    <property type="molecule type" value="Genomic_DNA"/>
</dbReference>
<keyword evidence="1" id="KW-0732">Signal</keyword>